<dbReference type="InterPro" id="IPR000834">
    <property type="entry name" value="Peptidase_M14"/>
</dbReference>
<keyword evidence="6" id="KW-0482">Metalloprotease</keyword>
<evidence type="ECO:0000313" key="10">
    <source>
        <dbReference type="EMBL" id="APU17088.1"/>
    </source>
</evidence>
<dbReference type="GO" id="GO:0008270">
    <property type="term" value="F:zinc ion binding"/>
    <property type="evidence" value="ECO:0007669"/>
    <property type="project" value="InterPro"/>
</dbReference>
<feature type="active site" description="Proton donor/acceptor" evidence="7">
    <location>
        <position position="303"/>
    </location>
</feature>
<dbReference type="EMBL" id="CP016076">
    <property type="protein sequence ID" value="APU17088.1"/>
    <property type="molecule type" value="Genomic_DNA"/>
</dbReference>
<organism evidence="10 11">
    <name type="scientific">Actinoalloteichus fjordicus</name>
    <dbReference type="NCBI Taxonomy" id="1612552"/>
    <lineage>
        <taxon>Bacteria</taxon>
        <taxon>Bacillati</taxon>
        <taxon>Actinomycetota</taxon>
        <taxon>Actinomycetes</taxon>
        <taxon>Pseudonocardiales</taxon>
        <taxon>Pseudonocardiaceae</taxon>
        <taxon>Actinoalloteichus</taxon>
    </lineage>
</organism>
<reference evidence="11" key="1">
    <citation type="submission" date="2016-06" db="EMBL/GenBank/DDBJ databases">
        <title>Complete genome sequence of Actinoalloteichus fjordicus DSM 46855 (=ADI127-17), type strain of the new species Actinoalloteichus fjordicus.</title>
        <authorList>
            <person name="Ruckert C."/>
            <person name="Nouioui I."/>
            <person name="Willmese J."/>
            <person name="van Wezel G."/>
            <person name="Klenk H.-P."/>
            <person name="Kalinowski J."/>
            <person name="Zotchev S.B."/>
        </authorList>
    </citation>
    <scope>NUCLEOTIDE SEQUENCE [LARGE SCALE GENOMIC DNA]</scope>
    <source>
        <strain evidence="11">ADI127-7</strain>
    </source>
</reference>
<protein>
    <submittedName>
        <fullName evidence="10">Zinc carboxypeptidase</fullName>
    </submittedName>
</protein>
<keyword evidence="5" id="KW-0862">Zinc</keyword>
<evidence type="ECO:0000256" key="3">
    <source>
        <dbReference type="ARBA" id="ARBA00022670"/>
    </source>
</evidence>
<dbReference type="Pfam" id="PF00246">
    <property type="entry name" value="Peptidase_M14"/>
    <property type="match status" value="1"/>
</dbReference>
<keyword evidence="8" id="KW-0732">Signal</keyword>
<dbReference type="PROSITE" id="PS52035">
    <property type="entry name" value="PEPTIDASE_M14"/>
    <property type="match status" value="1"/>
</dbReference>
<dbReference type="GO" id="GO:0005615">
    <property type="term" value="C:extracellular space"/>
    <property type="evidence" value="ECO:0007669"/>
    <property type="project" value="TreeGrafter"/>
</dbReference>
<evidence type="ECO:0000256" key="2">
    <source>
        <dbReference type="ARBA" id="ARBA00005988"/>
    </source>
</evidence>
<dbReference type="CDD" id="cd06242">
    <property type="entry name" value="M14-like"/>
    <property type="match status" value="1"/>
</dbReference>
<proteinExistence type="inferred from homology"/>
<keyword evidence="11" id="KW-1185">Reference proteome</keyword>
<dbReference type="PANTHER" id="PTHR11705">
    <property type="entry name" value="PROTEASE FAMILY M14 CARBOXYPEPTIDASE A,B"/>
    <property type="match status" value="1"/>
</dbReference>
<dbReference type="GO" id="GO:0006508">
    <property type="term" value="P:proteolysis"/>
    <property type="evidence" value="ECO:0007669"/>
    <property type="project" value="UniProtKB-KW"/>
</dbReference>
<comment type="similarity">
    <text evidence="2 7">Belongs to the peptidase M14 family.</text>
</comment>
<dbReference type="GO" id="GO:0004181">
    <property type="term" value="F:metallocarboxypeptidase activity"/>
    <property type="evidence" value="ECO:0007669"/>
    <property type="project" value="InterPro"/>
</dbReference>
<dbReference type="PANTHER" id="PTHR11705:SF143">
    <property type="entry name" value="SLL0236 PROTEIN"/>
    <property type="match status" value="1"/>
</dbReference>
<keyword evidence="3" id="KW-0645">Protease</keyword>
<feature type="signal peptide" evidence="8">
    <location>
        <begin position="1"/>
        <end position="35"/>
    </location>
</feature>
<accession>A0AAC9LFP7</accession>
<comment type="cofactor">
    <cofactor evidence="1">
        <name>Zn(2+)</name>
        <dbReference type="ChEBI" id="CHEBI:29105"/>
    </cofactor>
</comment>
<dbReference type="SMART" id="SM00631">
    <property type="entry name" value="Zn_pept"/>
    <property type="match status" value="1"/>
</dbReference>
<keyword evidence="4" id="KW-0378">Hydrolase</keyword>
<dbReference type="Gene3D" id="3.40.630.10">
    <property type="entry name" value="Zn peptidases"/>
    <property type="match status" value="1"/>
</dbReference>
<gene>
    <name evidence="10" type="ORF">UA74_25395</name>
</gene>
<dbReference type="AlphaFoldDB" id="A0AAC9LFP7"/>
<dbReference type="RefSeq" id="WP_232237454.1">
    <property type="nucleotide sequence ID" value="NZ_CP016076.1"/>
</dbReference>
<sequence length="448" mass="48298">MSTLREPRGRRAALVRRLGAGLLAAGLFAASGATAVAETQAGGASPSSAEPPSTGFELSDGAAWTTEDEEIAFLAEVADRGRGIEIEQAGTSVQGRPLNLVRIGGPRLAPARTTALLLCSQHGNEPSGREACLSTIRDLAFTEDRELQRLLRTTELLFVPTANPDGFVANTRGNGEGIDINRDHIALTTPEARTIAELLRDHEPDLVYDLHEYGARPPVYDRDFLSLWPRNLNTDDRVHAQSEALSEEYVRPAVETAGFTSGIYGIHVDPETGEPIEQVAGDGQERILRNTAGIKDAVGILVETRTTALTEEELADPAVNNRRRVDSQLAGLAGAFDMLRERGARISLTTGAARAAGYLNHRPIYFGGADNEEPAPDDVVTERICGYRLTAEQFTEVESTLATHGVRSWSGRDGVLVPMAQPLRELIPLLLDERADFHLTAGTPAARC</sequence>
<evidence type="ECO:0000256" key="1">
    <source>
        <dbReference type="ARBA" id="ARBA00001947"/>
    </source>
</evidence>
<evidence type="ECO:0000313" key="11">
    <source>
        <dbReference type="Proteomes" id="UP000185511"/>
    </source>
</evidence>
<evidence type="ECO:0000259" key="9">
    <source>
        <dbReference type="PROSITE" id="PS52035"/>
    </source>
</evidence>
<feature type="chain" id="PRO_5042142414" evidence="8">
    <location>
        <begin position="36"/>
        <end position="448"/>
    </location>
</feature>
<dbReference type="KEGG" id="acad:UA74_25395"/>
<feature type="domain" description="Peptidase M14" evidence="9">
    <location>
        <begin position="63"/>
        <end position="332"/>
    </location>
</feature>
<evidence type="ECO:0000256" key="7">
    <source>
        <dbReference type="PROSITE-ProRule" id="PRU01379"/>
    </source>
</evidence>
<dbReference type="SUPFAM" id="SSF53187">
    <property type="entry name" value="Zn-dependent exopeptidases"/>
    <property type="match status" value="1"/>
</dbReference>
<dbReference type="Proteomes" id="UP000185511">
    <property type="component" value="Chromosome"/>
</dbReference>
<name>A0AAC9LFP7_9PSEU</name>
<evidence type="ECO:0000256" key="5">
    <source>
        <dbReference type="ARBA" id="ARBA00022833"/>
    </source>
</evidence>
<evidence type="ECO:0000256" key="6">
    <source>
        <dbReference type="ARBA" id="ARBA00023049"/>
    </source>
</evidence>
<keyword evidence="10" id="KW-0121">Carboxypeptidase</keyword>
<evidence type="ECO:0000256" key="8">
    <source>
        <dbReference type="SAM" id="SignalP"/>
    </source>
</evidence>
<evidence type="ECO:0000256" key="4">
    <source>
        <dbReference type="ARBA" id="ARBA00022801"/>
    </source>
</evidence>